<organism evidence="2 3">
    <name type="scientific">Collinsella stercoris DSM 13279</name>
    <dbReference type="NCBI Taxonomy" id="445975"/>
    <lineage>
        <taxon>Bacteria</taxon>
        <taxon>Bacillati</taxon>
        <taxon>Actinomycetota</taxon>
        <taxon>Coriobacteriia</taxon>
        <taxon>Coriobacteriales</taxon>
        <taxon>Coriobacteriaceae</taxon>
        <taxon>Collinsella</taxon>
    </lineage>
</organism>
<dbReference type="EMBL" id="ABXJ01000047">
    <property type="protein sequence ID" value="EEA90987.1"/>
    <property type="molecule type" value="Genomic_DNA"/>
</dbReference>
<accession>B6G9R1</accession>
<dbReference type="InterPro" id="IPR013830">
    <property type="entry name" value="SGNH_hydro"/>
</dbReference>
<dbReference type="AlphaFoldDB" id="B6G9R1"/>
<sequence length="221" mass="24941">MRETMRYNPGYYQLREGQLRRILAIMEQTKAARPGGVVFFGDSLTECYPIERCFPEIENKYNCGIGGAVAEELLWVVDEAVVKYDPALVVLMVGINDLGNTVMSSPREIARNVKNVIDLIRGNCPQTKVLLYSTLPCIEALRSYHQVPGIRSNDFSHMIFSEYQELILDGQTELLDVFPAFVDETGEARRELYVDGLHLNDAGYDRLTELLAPKIAEMLTA</sequence>
<dbReference type="SUPFAM" id="SSF52266">
    <property type="entry name" value="SGNH hydrolase"/>
    <property type="match status" value="1"/>
</dbReference>
<gene>
    <name evidence="2" type="ORF">COLSTE_00802</name>
</gene>
<reference evidence="2 3" key="2">
    <citation type="submission" date="2008-10" db="EMBL/GenBank/DDBJ databases">
        <authorList>
            <person name="Fulton L."/>
            <person name="Clifton S."/>
            <person name="Fulton B."/>
            <person name="Xu J."/>
            <person name="Minx P."/>
            <person name="Pepin K.H."/>
            <person name="Johnson M."/>
            <person name="Thiruvilangam P."/>
            <person name="Bhonagiri V."/>
            <person name="Nash W.E."/>
            <person name="Mardis E.R."/>
            <person name="Wilson R.K."/>
        </authorList>
    </citation>
    <scope>NUCLEOTIDE SEQUENCE [LARGE SCALE GENOMIC DNA]</scope>
    <source>
        <strain evidence="2 3">DSM 13279</strain>
    </source>
</reference>
<dbReference type="PANTHER" id="PTHR30383">
    <property type="entry name" value="THIOESTERASE 1/PROTEASE 1/LYSOPHOSPHOLIPASE L1"/>
    <property type="match status" value="1"/>
</dbReference>
<dbReference type="eggNOG" id="COG2755">
    <property type="taxonomic scope" value="Bacteria"/>
</dbReference>
<dbReference type="STRING" id="445975.COLSTE_00802"/>
<name>B6G9R1_9ACTN</name>
<dbReference type="Gene3D" id="3.40.50.1110">
    <property type="entry name" value="SGNH hydrolase"/>
    <property type="match status" value="1"/>
</dbReference>
<evidence type="ECO:0000313" key="3">
    <source>
        <dbReference type="Proteomes" id="UP000003560"/>
    </source>
</evidence>
<evidence type="ECO:0000313" key="2">
    <source>
        <dbReference type="EMBL" id="EEA90987.1"/>
    </source>
</evidence>
<dbReference type="OrthoDB" id="9805821at2"/>
<dbReference type="Pfam" id="PF13472">
    <property type="entry name" value="Lipase_GDSL_2"/>
    <property type="match status" value="1"/>
</dbReference>
<protein>
    <submittedName>
        <fullName evidence="2">GDSL-like protein</fullName>
    </submittedName>
</protein>
<dbReference type="InterPro" id="IPR051532">
    <property type="entry name" value="Ester_Hydrolysis_Enzymes"/>
</dbReference>
<dbReference type="Proteomes" id="UP000003560">
    <property type="component" value="Unassembled WGS sequence"/>
</dbReference>
<dbReference type="HOGENOM" id="CLU_051989_6_2_11"/>
<evidence type="ECO:0000259" key="1">
    <source>
        <dbReference type="Pfam" id="PF13472"/>
    </source>
</evidence>
<feature type="domain" description="SGNH hydrolase-type esterase" evidence="1">
    <location>
        <begin position="39"/>
        <end position="206"/>
    </location>
</feature>
<proteinExistence type="predicted"/>
<dbReference type="InterPro" id="IPR036514">
    <property type="entry name" value="SGNH_hydro_sf"/>
</dbReference>
<keyword evidence="3" id="KW-1185">Reference proteome</keyword>
<comment type="caution">
    <text evidence="2">The sequence shown here is derived from an EMBL/GenBank/DDBJ whole genome shotgun (WGS) entry which is preliminary data.</text>
</comment>
<dbReference type="GeneID" id="98003067"/>
<dbReference type="RefSeq" id="WP_006720464.1">
    <property type="nucleotide sequence ID" value="NZ_CP085935.1"/>
</dbReference>
<reference evidence="2 3" key="1">
    <citation type="submission" date="2008-10" db="EMBL/GenBank/DDBJ databases">
        <title>Draft genome sequence of Collinsella stercoris (DSM 13279).</title>
        <authorList>
            <person name="Sudarsanam P."/>
            <person name="Ley R."/>
            <person name="Guruge J."/>
            <person name="Turnbaugh P.J."/>
            <person name="Mahowald M."/>
            <person name="Liep D."/>
            <person name="Gordon J."/>
        </authorList>
    </citation>
    <scope>NUCLEOTIDE SEQUENCE [LARGE SCALE GENOMIC DNA]</scope>
    <source>
        <strain evidence="2 3">DSM 13279</strain>
    </source>
</reference>